<organism evidence="1 2">
    <name type="scientific">Sinorhizobium glycinis</name>
    <dbReference type="NCBI Taxonomy" id="1472378"/>
    <lineage>
        <taxon>Bacteria</taxon>
        <taxon>Pseudomonadati</taxon>
        <taxon>Pseudomonadota</taxon>
        <taxon>Alphaproteobacteria</taxon>
        <taxon>Hyphomicrobiales</taxon>
        <taxon>Rhizobiaceae</taxon>
        <taxon>Sinorhizobium/Ensifer group</taxon>
        <taxon>Sinorhizobium</taxon>
    </lineage>
</organism>
<sequence length="151" mass="16694">MERNMAVGYSVGPVKHPQVDKTYRLIEAVGYDVDLQAWRDLCATAFARKWPTPYAEEVVTAENPLGYITGVCIMRLVHNKTYGRMLDVPVFVVISAGDTRGASNALLGYLMAVARNKHCGFIRVAALEPANWPGSTDMGRRNDRGILIPVQ</sequence>
<dbReference type="EMBL" id="LPUX01000066">
    <property type="protein sequence ID" value="OAP35617.1"/>
    <property type="molecule type" value="Genomic_DNA"/>
</dbReference>
<dbReference type="Proteomes" id="UP000094025">
    <property type="component" value="Unassembled WGS sequence"/>
</dbReference>
<proteinExistence type="predicted"/>
<accession>A0A178XK42</accession>
<evidence type="ECO:0000313" key="1">
    <source>
        <dbReference type="EMBL" id="OAP35617.1"/>
    </source>
</evidence>
<protein>
    <recommendedName>
        <fullName evidence="3">N-acetyltransferase domain-containing protein</fullName>
    </recommendedName>
</protein>
<dbReference type="AlphaFoldDB" id="A0A178XK42"/>
<evidence type="ECO:0000313" key="2">
    <source>
        <dbReference type="Proteomes" id="UP000094025"/>
    </source>
</evidence>
<keyword evidence="2" id="KW-1185">Reference proteome</keyword>
<reference evidence="1 2" key="1">
    <citation type="journal article" date="2016" name="Int. J. Syst. Evol. Microbiol.">
        <title>Ensifer glycinis sp. nov., an novel rhizobial species associated with Glycine spp.</title>
        <authorList>
            <person name="Yan H."/>
            <person name="Yan J."/>
            <person name="Sui X.H."/>
            <person name="Wang E.T."/>
            <person name="Chen W.X."/>
            <person name="Zhang X.X."/>
            <person name="Chen W.F."/>
        </authorList>
    </citation>
    <scope>NUCLEOTIDE SEQUENCE [LARGE SCALE GENOMIC DNA]</scope>
    <source>
        <strain evidence="1 2">CCBAU 23380</strain>
    </source>
</reference>
<comment type="caution">
    <text evidence="1">The sequence shown here is derived from an EMBL/GenBank/DDBJ whole genome shotgun (WGS) entry which is preliminary data.</text>
</comment>
<gene>
    <name evidence="1" type="ORF">AU381_11945</name>
</gene>
<name>A0A178XK42_9HYPH</name>
<evidence type="ECO:0008006" key="3">
    <source>
        <dbReference type="Google" id="ProtNLM"/>
    </source>
</evidence>